<dbReference type="EMBL" id="JACRSU010000001">
    <property type="protein sequence ID" value="MBC8540190.1"/>
    <property type="molecule type" value="Genomic_DNA"/>
</dbReference>
<evidence type="ECO:0000313" key="2">
    <source>
        <dbReference type="Proteomes" id="UP000611762"/>
    </source>
</evidence>
<dbReference type="AlphaFoldDB" id="A0A926DJQ7"/>
<dbReference type="Proteomes" id="UP000611762">
    <property type="component" value="Unassembled WGS sequence"/>
</dbReference>
<proteinExistence type="predicted"/>
<sequence length="143" mass="16408">MILDVLKQFIEEECPLVSGKKIKVNYLGEKPQSYTVDTVPANPVVRKYPDGGSLRQYLFVFASREFYDAQVWSNLDVMAFYEAFSDWIDEVNRTGTLPDLGEHLSALRFEVVSGGYLFKAESGDARYQIQCKLLYEKEGVFLR</sequence>
<protein>
    <submittedName>
        <fullName evidence="1">Uncharacterized protein</fullName>
    </submittedName>
</protein>
<keyword evidence="2" id="KW-1185">Reference proteome</keyword>
<reference evidence="1" key="1">
    <citation type="submission" date="2020-08" db="EMBL/GenBank/DDBJ databases">
        <title>Genome public.</title>
        <authorList>
            <person name="Liu C."/>
            <person name="Sun Q."/>
        </authorList>
    </citation>
    <scope>NUCLEOTIDE SEQUENCE</scope>
    <source>
        <strain evidence="1">H8</strain>
    </source>
</reference>
<name>A0A926DJQ7_9FIRM</name>
<evidence type="ECO:0000313" key="1">
    <source>
        <dbReference type="EMBL" id="MBC8540190.1"/>
    </source>
</evidence>
<dbReference type="RefSeq" id="WP_177677639.1">
    <property type="nucleotide sequence ID" value="NZ_JACRSU010000001.1"/>
</dbReference>
<organism evidence="1 2">
    <name type="scientific">Congzhengia minquanensis</name>
    <dbReference type="NCBI Taxonomy" id="2763657"/>
    <lineage>
        <taxon>Bacteria</taxon>
        <taxon>Bacillati</taxon>
        <taxon>Bacillota</taxon>
        <taxon>Clostridia</taxon>
        <taxon>Eubacteriales</taxon>
        <taxon>Oscillospiraceae</taxon>
        <taxon>Congzhengia</taxon>
    </lineage>
</organism>
<gene>
    <name evidence="1" type="ORF">H8698_04280</name>
</gene>
<accession>A0A926DJQ7</accession>
<comment type="caution">
    <text evidence="1">The sequence shown here is derived from an EMBL/GenBank/DDBJ whole genome shotgun (WGS) entry which is preliminary data.</text>
</comment>